<dbReference type="PATRIC" id="fig|1140003.3.peg.1008"/>
<dbReference type="AlphaFoldDB" id="S0P514"/>
<feature type="transmembrane region" description="Helical" evidence="1">
    <location>
        <begin position="65"/>
        <end position="82"/>
    </location>
</feature>
<dbReference type="InterPro" id="IPR010718">
    <property type="entry name" value="DUF1294"/>
</dbReference>
<dbReference type="Pfam" id="PF06961">
    <property type="entry name" value="DUF1294"/>
    <property type="match status" value="1"/>
</dbReference>
<gene>
    <name evidence="2" type="ORF">I573_01628</name>
</gene>
<accession>S0P514</accession>
<keyword evidence="1" id="KW-0472">Membrane</keyword>
<dbReference type="Proteomes" id="UP000015961">
    <property type="component" value="Unassembled WGS sequence"/>
</dbReference>
<protein>
    <recommendedName>
        <fullName evidence="4">DUF1294 domain-containing protein</fullName>
    </recommendedName>
</protein>
<keyword evidence="3" id="KW-1185">Reference proteome</keyword>
<feature type="transmembrane region" description="Helical" evidence="1">
    <location>
        <begin position="6"/>
        <end position="23"/>
    </location>
</feature>
<dbReference type="RefSeq" id="WP_016185502.1">
    <property type="nucleotide sequence ID" value="NZ_ASWO01000005.1"/>
</dbReference>
<evidence type="ECO:0008006" key="4">
    <source>
        <dbReference type="Google" id="ProtNLM"/>
    </source>
</evidence>
<comment type="caution">
    <text evidence="2">The sequence shown here is derived from an EMBL/GenBank/DDBJ whole genome shotgun (WGS) entry which is preliminary data.</text>
</comment>
<dbReference type="OrthoDB" id="1698854at2"/>
<proteinExistence type="predicted"/>
<dbReference type="PIRSF" id="PIRSF002599">
    <property type="entry name" value="Cold_shock_A"/>
    <property type="match status" value="1"/>
</dbReference>
<organism evidence="2 3">
    <name type="scientific">Enterococcus sulfureus ATCC 49903</name>
    <dbReference type="NCBI Taxonomy" id="1140003"/>
    <lineage>
        <taxon>Bacteria</taxon>
        <taxon>Bacillati</taxon>
        <taxon>Bacillota</taxon>
        <taxon>Bacilli</taxon>
        <taxon>Lactobacillales</taxon>
        <taxon>Enterococcaceae</taxon>
        <taxon>Enterococcus</taxon>
    </lineage>
</organism>
<dbReference type="STRING" id="1140003.OMY_01050"/>
<reference evidence="2 3" key="1">
    <citation type="submission" date="2013-03" db="EMBL/GenBank/DDBJ databases">
        <title>The Genome Sequence of Enterococcus sulfureus ATCC_49903 (PacBio/Illumina hybrid assembly).</title>
        <authorList>
            <consortium name="The Broad Institute Genomics Platform"/>
            <consortium name="The Broad Institute Genome Sequencing Center for Infectious Disease"/>
            <person name="Earl A."/>
            <person name="Russ C."/>
            <person name="Gilmore M."/>
            <person name="Surin D."/>
            <person name="Walker B."/>
            <person name="Young S."/>
            <person name="Zeng Q."/>
            <person name="Gargeya S."/>
            <person name="Fitzgerald M."/>
            <person name="Haas B."/>
            <person name="Abouelleil A."/>
            <person name="Allen A.W."/>
            <person name="Alvarado L."/>
            <person name="Arachchi H.M."/>
            <person name="Berlin A.M."/>
            <person name="Chapman S.B."/>
            <person name="Gainer-Dewar J."/>
            <person name="Goldberg J."/>
            <person name="Griggs A."/>
            <person name="Gujja S."/>
            <person name="Hansen M."/>
            <person name="Howarth C."/>
            <person name="Imamovic A."/>
            <person name="Ireland A."/>
            <person name="Larimer J."/>
            <person name="McCowan C."/>
            <person name="Murphy C."/>
            <person name="Pearson M."/>
            <person name="Poon T.W."/>
            <person name="Priest M."/>
            <person name="Roberts A."/>
            <person name="Saif S."/>
            <person name="Shea T."/>
            <person name="Sisk P."/>
            <person name="Sykes S."/>
            <person name="Wortman J."/>
            <person name="Nusbaum C."/>
            <person name="Birren B."/>
        </authorList>
    </citation>
    <scope>NUCLEOTIDE SEQUENCE [LARGE SCALE GENOMIC DNA]</scope>
    <source>
        <strain evidence="2 3">ATCC 49903</strain>
    </source>
</reference>
<evidence type="ECO:0000256" key="1">
    <source>
        <dbReference type="SAM" id="Phobius"/>
    </source>
</evidence>
<evidence type="ECO:0000313" key="2">
    <source>
        <dbReference type="EMBL" id="EOT83903.1"/>
    </source>
</evidence>
<feature type="transmembrane region" description="Helical" evidence="1">
    <location>
        <begin position="35"/>
        <end position="53"/>
    </location>
</feature>
<evidence type="ECO:0000313" key="3">
    <source>
        <dbReference type="Proteomes" id="UP000015961"/>
    </source>
</evidence>
<dbReference type="GO" id="GO:0003676">
    <property type="term" value="F:nucleic acid binding"/>
    <property type="evidence" value="ECO:0007669"/>
    <property type="project" value="InterPro"/>
</dbReference>
<name>S0P514_9ENTE</name>
<keyword evidence="1" id="KW-0812">Transmembrane</keyword>
<sequence>MILTSYLLVLNLWLFFLMGYDKAQAKKHKFRIRERTLLLIGLFGGGLGGLVGQTVFHHKTKKPRFFVSYIFGVLVILGLYWIRKEYQ</sequence>
<dbReference type="EMBL" id="ASWO01000005">
    <property type="protein sequence ID" value="EOT83903.1"/>
    <property type="molecule type" value="Genomic_DNA"/>
</dbReference>
<keyword evidence="1" id="KW-1133">Transmembrane helix</keyword>
<dbReference type="eggNOG" id="COG3326">
    <property type="taxonomic scope" value="Bacteria"/>
</dbReference>
<dbReference type="InterPro" id="IPR012156">
    <property type="entry name" value="Cold_shock_CspA"/>
</dbReference>